<dbReference type="AlphaFoldDB" id="A0A833PLQ2"/>
<dbReference type="Proteomes" id="UP000467522">
    <property type="component" value="Unassembled WGS sequence"/>
</dbReference>
<comment type="caution">
    <text evidence="1">The sequence shown here is derived from an EMBL/GenBank/DDBJ whole genome shotgun (WGS) entry which is preliminary data.</text>
</comment>
<gene>
    <name evidence="1" type="ORF">GAK33_07269</name>
</gene>
<protein>
    <submittedName>
        <fullName evidence="1">Uncharacterized protein</fullName>
    </submittedName>
</protein>
<organism evidence="1 2">
    <name type="scientific">Burkholderia lata (strain ATCC 17760 / DSM 23089 / LMG 22485 / NCIMB 9086 / R18194 / 383)</name>
    <dbReference type="NCBI Taxonomy" id="482957"/>
    <lineage>
        <taxon>Bacteria</taxon>
        <taxon>Pseudomonadati</taxon>
        <taxon>Pseudomonadota</taxon>
        <taxon>Betaproteobacteria</taxon>
        <taxon>Burkholderiales</taxon>
        <taxon>Burkholderiaceae</taxon>
        <taxon>Burkholderia</taxon>
        <taxon>Burkholderia cepacia complex</taxon>
    </lineage>
</organism>
<name>A0A833PLQ2_BURL3</name>
<accession>A0A833PLQ2</accession>
<dbReference type="EMBL" id="WNDV01000043">
    <property type="protein sequence ID" value="KAF1031906.1"/>
    <property type="molecule type" value="Genomic_DNA"/>
</dbReference>
<sequence length="41" mass="4423">MVNSVRQRIVSKSSGGGGRDHVAFNLTFGRVNVGGLNLHWV</sequence>
<proteinExistence type="predicted"/>
<evidence type="ECO:0000313" key="2">
    <source>
        <dbReference type="Proteomes" id="UP000467522"/>
    </source>
</evidence>
<reference evidence="2" key="1">
    <citation type="journal article" date="2020" name="MBio">
        <title>Horizontal gene transfer to a defensive symbiont with a reduced genome amongst a multipartite beetle microbiome.</title>
        <authorList>
            <person name="Waterworth S.C."/>
            <person name="Florez L.V."/>
            <person name="Rees E.R."/>
            <person name="Hertweck C."/>
            <person name="Kaltenpoth M."/>
            <person name="Kwan J.C."/>
        </authorList>
    </citation>
    <scope>NUCLEOTIDE SEQUENCE [LARGE SCALE GENOMIC DNA]</scope>
</reference>
<evidence type="ECO:0000313" key="1">
    <source>
        <dbReference type="EMBL" id="KAF1031906.1"/>
    </source>
</evidence>